<protein>
    <submittedName>
        <fullName evidence="2">Uncharacterized protein</fullName>
    </submittedName>
</protein>
<name>A0A9W9FW62_9EURO</name>
<sequence length="175" mass="19624">MHILPALLFAIPLVSAATIPRPPFIRDERDQENQLVQIKTKYLDSNFQTRNQHMHPQSEPWEDTQGPASILRDQDHLEELVAMCEAGFVADCQLAIEEASLVAKNSKAQTKPFPGFEISLPSVSPERTEEYPVYWSPVNAFGLCMVLVVVAVICSVHKRPESSEDAYDEIKSSES</sequence>
<evidence type="ECO:0000256" key="1">
    <source>
        <dbReference type="SAM" id="SignalP"/>
    </source>
</evidence>
<dbReference type="AlphaFoldDB" id="A0A9W9FW62"/>
<evidence type="ECO:0000313" key="2">
    <source>
        <dbReference type="EMBL" id="KAJ5107120.1"/>
    </source>
</evidence>
<dbReference type="OrthoDB" id="4369939at2759"/>
<keyword evidence="1" id="KW-0732">Signal</keyword>
<dbReference type="EMBL" id="JAPQKH010000003">
    <property type="protein sequence ID" value="KAJ5107120.1"/>
    <property type="molecule type" value="Genomic_DNA"/>
</dbReference>
<feature type="signal peptide" evidence="1">
    <location>
        <begin position="1"/>
        <end position="16"/>
    </location>
</feature>
<keyword evidence="3" id="KW-1185">Reference proteome</keyword>
<comment type="caution">
    <text evidence="2">The sequence shown here is derived from an EMBL/GenBank/DDBJ whole genome shotgun (WGS) entry which is preliminary data.</text>
</comment>
<reference evidence="2" key="2">
    <citation type="journal article" date="2023" name="IMA Fungus">
        <title>Comparative genomic study of the Penicillium genus elucidates a diverse pangenome and 15 lateral gene transfer events.</title>
        <authorList>
            <person name="Petersen C."/>
            <person name="Sorensen T."/>
            <person name="Nielsen M.R."/>
            <person name="Sondergaard T.E."/>
            <person name="Sorensen J.L."/>
            <person name="Fitzpatrick D.A."/>
            <person name="Frisvad J.C."/>
            <person name="Nielsen K.L."/>
        </authorList>
    </citation>
    <scope>NUCLEOTIDE SEQUENCE</scope>
    <source>
        <strain evidence="2">IBT 30069</strain>
    </source>
</reference>
<gene>
    <name evidence="2" type="ORF">N7456_003795</name>
</gene>
<organism evidence="2 3">
    <name type="scientific">Penicillium angulare</name>
    <dbReference type="NCBI Taxonomy" id="116970"/>
    <lineage>
        <taxon>Eukaryota</taxon>
        <taxon>Fungi</taxon>
        <taxon>Dikarya</taxon>
        <taxon>Ascomycota</taxon>
        <taxon>Pezizomycotina</taxon>
        <taxon>Eurotiomycetes</taxon>
        <taxon>Eurotiomycetidae</taxon>
        <taxon>Eurotiales</taxon>
        <taxon>Aspergillaceae</taxon>
        <taxon>Penicillium</taxon>
    </lineage>
</organism>
<dbReference type="Proteomes" id="UP001149165">
    <property type="component" value="Unassembled WGS sequence"/>
</dbReference>
<proteinExistence type="predicted"/>
<feature type="chain" id="PRO_5040970304" evidence="1">
    <location>
        <begin position="17"/>
        <end position="175"/>
    </location>
</feature>
<accession>A0A9W9FW62</accession>
<reference evidence="2" key="1">
    <citation type="submission" date="2022-11" db="EMBL/GenBank/DDBJ databases">
        <authorList>
            <person name="Petersen C."/>
        </authorList>
    </citation>
    <scope>NUCLEOTIDE SEQUENCE</scope>
    <source>
        <strain evidence="2">IBT 30069</strain>
    </source>
</reference>
<evidence type="ECO:0000313" key="3">
    <source>
        <dbReference type="Proteomes" id="UP001149165"/>
    </source>
</evidence>